<keyword evidence="3" id="KW-1185">Reference proteome</keyword>
<organism evidence="2 3">
    <name type="scientific">Winogradskya consettensis</name>
    <dbReference type="NCBI Taxonomy" id="113560"/>
    <lineage>
        <taxon>Bacteria</taxon>
        <taxon>Bacillati</taxon>
        <taxon>Actinomycetota</taxon>
        <taxon>Actinomycetes</taxon>
        <taxon>Micromonosporales</taxon>
        <taxon>Micromonosporaceae</taxon>
        <taxon>Winogradskya</taxon>
    </lineage>
</organism>
<dbReference type="EMBL" id="BOQP01000071">
    <property type="protein sequence ID" value="GIM84916.1"/>
    <property type="molecule type" value="Genomic_DNA"/>
</dbReference>
<feature type="region of interest" description="Disordered" evidence="1">
    <location>
        <begin position="70"/>
        <end position="94"/>
    </location>
</feature>
<proteinExistence type="predicted"/>
<evidence type="ECO:0000256" key="1">
    <source>
        <dbReference type="SAM" id="MobiDB-lite"/>
    </source>
</evidence>
<comment type="caution">
    <text evidence="2">The sequence shown here is derived from an EMBL/GenBank/DDBJ whole genome shotgun (WGS) entry which is preliminary data.</text>
</comment>
<protein>
    <submittedName>
        <fullName evidence="2">Uncharacterized protein</fullName>
    </submittedName>
</protein>
<gene>
    <name evidence="2" type="ORF">Aco04nite_93800</name>
</gene>
<dbReference type="Proteomes" id="UP000680865">
    <property type="component" value="Unassembled WGS sequence"/>
</dbReference>
<dbReference type="AlphaFoldDB" id="A0A919VXI0"/>
<evidence type="ECO:0000313" key="2">
    <source>
        <dbReference type="EMBL" id="GIM84916.1"/>
    </source>
</evidence>
<accession>A0A919VXI0</accession>
<reference evidence="2" key="1">
    <citation type="submission" date="2021-03" db="EMBL/GenBank/DDBJ databases">
        <title>Whole genome shotgun sequence of Actinoplanes consettensis NBRC 14913.</title>
        <authorList>
            <person name="Komaki H."/>
            <person name="Tamura T."/>
        </authorList>
    </citation>
    <scope>NUCLEOTIDE SEQUENCE</scope>
    <source>
        <strain evidence="2">NBRC 14913</strain>
    </source>
</reference>
<name>A0A919VXI0_9ACTN</name>
<sequence length="130" mass="13756">MEAHHDLRKFITELPVAQRCVVLSSGRDADCDTASHRVTVWDKDVPATGRAPGGDRTDREIEMWGCSLQGRGSSSSTAMGSDQTAPEALQEAETEVGVAGMVDRDAGAAVRGAGQTCRSAYRSIDFGLTA</sequence>
<dbReference type="RefSeq" id="WP_213003629.1">
    <property type="nucleotide sequence ID" value="NZ_BAAATW010000011.1"/>
</dbReference>
<feature type="compositionally biased region" description="Polar residues" evidence="1">
    <location>
        <begin position="70"/>
        <end position="84"/>
    </location>
</feature>
<evidence type="ECO:0000313" key="3">
    <source>
        <dbReference type="Proteomes" id="UP000680865"/>
    </source>
</evidence>